<sequence length="337" mass="38062">MKLKYLILCICLLFGASLFSQNDTITLTNGDRIVGEVKKMDRGVLIIKTPYSSSDLKVKWKKVNTIKSTEHFLIISSNGERLKLKGLQTHKAANINVVSGGDKAIHLTDIVFIKPVKDGFVSRLNASVSFGYNFTKASNLSQLSVASTLGYTSSFYSIGITFNSVRSNQDSVEEIQRTYGELAFNYFLERDNFLIYQSEFLSNSEQKLKLRVTNKLGFGKYFIHNNQMFLAGVLGVAWNNEEYEASLIQSRNSGEAYASLAVNMFDYNDLSLVSNLTAYPSLTEKGRVRTDFKMDLKYDLPLDLFVKLGFNYNYDNKPVEGSSYSDYVIRTTLGWEL</sequence>
<gene>
    <name evidence="2" type="ORF">SAMN04487990_103122</name>
</gene>
<proteinExistence type="predicted"/>
<feature type="signal peptide" evidence="1">
    <location>
        <begin position="1"/>
        <end position="20"/>
    </location>
</feature>
<keyword evidence="3" id="KW-1185">Reference proteome</keyword>
<feature type="chain" id="PRO_5011725330" evidence="1">
    <location>
        <begin position="21"/>
        <end position="337"/>
    </location>
</feature>
<dbReference type="Proteomes" id="UP000198846">
    <property type="component" value="Unassembled WGS sequence"/>
</dbReference>
<accession>A0A1H3WIY1</accession>
<evidence type="ECO:0000256" key="1">
    <source>
        <dbReference type="SAM" id="SignalP"/>
    </source>
</evidence>
<dbReference type="InterPro" id="IPR007433">
    <property type="entry name" value="DUF481"/>
</dbReference>
<reference evidence="2 3" key="1">
    <citation type="submission" date="2016-10" db="EMBL/GenBank/DDBJ databases">
        <authorList>
            <person name="de Groot N.N."/>
        </authorList>
    </citation>
    <scope>NUCLEOTIDE SEQUENCE [LARGE SCALE GENOMIC DNA]</scope>
    <source>
        <strain evidence="2 3">DSM 23842</strain>
    </source>
</reference>
<dbReference type="AlphaFoldDB" id="A0A1H3WIY1"/>
<dbReference type="Pfam" id="PF04338">
    <property type="entry name" value="DUF481"/>
    <property type="match status" value="1"/>
</dbReference>
<protein>
    <submittedName>
        <fullName evidence="2">Putative salt-induced outer membrane protein YdiY</fullName>
    </submittedName>
</protein>
<evidence type="ECO:0000313" key="2">
    <source>
        <dbReference type="EMBL" id="SDZ87085.1"/>
    </source>
</evidence>
<dbReference type="STRING" id="283786.SAMN04487990_103122"/>
<evidence type="ECO:0000313" key="3">
    <source>
        <dbReference type="Proteomes" id="UP000198846"/>
    </source>
</evidence>
<dbReference type="EMBL" id="FNQK01000003">
    <property type="protein sequence ID" value="SDZ87085.1"/>
    <property type="molecule type" value="Genomic_DNA"/>
</dbReference>
<organism evidence="2 3">
    <name type="scientific">Bizionia paragorgiae</name>
    <dbReference type="NCBI Taxonomy" id="283786"/>
    <lineage>
        <taxon>Bacteria</taxon>
        <taxon>Pseudomonadati</taxon>
        <taxon>Bacteroidota</taxon>
        <taxon>Flavobacteriia</taxon>
        <taxon>Flavobacteriales</taxon>
        <taxon>Flavobacteriaceae</taxon>
        <taxon>Bizionia</taxon>
    </lineage>
</organism>
<name>A0A1H3WIY1_BIZPA</name>
<dbReference type="RefSeq" id="WP_092132249.1">
    <property type="nucleotide sequence ID" value="NZ_FNQK01000003.1"/>
</dbReference>
<dbReference type="OrthoDB" id="1117610at2"/>
<keyword evidence="1" id="KW-0732">Signal</keyword>